<sequence>MVGLHSWRGPLYINVTAFAKNELVTRCIEYYSTDHDSHRRCSLIPLSQHVSTTVSLEAHSKMARQWLNYCLQHHDVHLCPANTHQRLPTRVICVGSPGSSPFLHEPCNGERGCWVALSYRWGRQNSSTTLKNLREKKEGFDLEQLPKTIRDAVVVTRGLGVQYLWVDAICIVQNEETPWIWKREAAEMCSVYENALLTIAAIDNEHSDTGLSSIDPRRQAVQLDLKSSYIPAMSIFARQSHALGYYGFMSSGRQNIHHSYGFGDSALGLLDNRGWTLQEITLSPRILWFSTCELGFSCPAGRVCECQREFNHSKVPIKKSFNHVRRNHPELHVQTLVDSVPRRPTIHDPELQGGSSQTWMIHWLDIVEDFTARNLTRATDRLPALHGLITAIQKRIGGECVAGLWVSDLPRQLLWHAADVGRVPVDMNACYPEYAPSWSWASVLRAITWTEHTEREMAWTIVSSHFTASDNYVLGSGTGSIIIRGYVLPALVEGLILYSRDKIDVFARYDTQVKLDGRADCYLWDHLKKKVLFIMVAELARVEHDTGTNTWTKYTATALLLEPVSQMAETFRRLGLVDHVDLGNWGAWRPSLLERTITLT</sequence>
<feature type="domain" description="Heterokaryon incompatibility" evidence="1">
    <location>
        <begin position="114"/>
        <end position="279"/>
    </location>
</feature>
<evidence type="ECO:0000259" key="1">
    <source>
        <dbReference type="Pfam" id="PF06985"/>
    </source>
</evidence>
<reference evidence="2" key="1">
    <citation type="journal article" date="2020" name="Stud. Mycol.">
        <title>101 Dothideomycetes genomes: a test case for predicting lifestyles and emergence of pathogens.</title>
        <authorList>
            <person name="Haridas S."/>
            <person name="Albert R."/>
            <person name="Binder M."/>
            <person name="Bloem J."/>
            <person name="Labutti K."/>
            <person name="Salamov A."/>
            <person name="Andreopoulos B."/>
            <person name="Baker S."/>
            <person name="Barry K."/>
            <person name="Bills G."/>
            <person name="Bluhm B."/>
            <person name="Cannon C."/>
            <person name="Castanera R."/>
            <person name="Culley D."/>
            <person name="Daum C."/>
            <person name="Ezra D."/>
            <person name="Gonzalez J."/>
            <person name="Henrissat B."/>
            <person name="Kuo A."/>
            <person name="Liang C."/>
            <person name="Lipzen A."/>
            <person name="Lutzoni F."/>
            <person name="Magnuson J."/>
            <person name="Mondo S."/>
            <person name="Nolan M."/>
            <person name="Ohm R."/>
            <person name="Pangilinan J."/>
            <person name="Park H.-J."/>
            <person name="Ramirez L."/>
            <person name="Alfaro M."/>
            <person name="Sun H."/>
            <person name="Tritt A."/>
            <person name="Yoshinaga Y."/>
            <person name="Zwiers L.-H."/>
            <person name="Turgeon B."/>
            <person name="Goodwin S."/>
            <person name="Spatafora J."/>
            <person name="Crous P."/>
            <person name="Grigoriev I."/>
        </authorList>
    </citation>
    <scope>NUCLEOTIDE SEQUENCE</scope>
    <source>
        <strain evidence="2">CBS 107.79</strain>
    </source>
</reference>
<accession>A0A6A5VL94</accession>
<dbReference type="PANTHER" id="PTHR33112">
    <property type="entry name" value="DOMAIN PROTEIN, PUTATIVE-RELATED"/>
    <property type="match status" value="1"/>
</dbReference>
<dbReference type="EMBL" id="ML976669">
    <property type="protein sequence ID" value="KAF1975776.1"/>
    <property type="molecule type" value="Genomic_DNA"/>
</dbReference>
<proteinExistence type="predicted"/>
<evidence type="ECO:0000313" key="2">
    <source>
        <dbReference type="EMBL" id="KAF1975776.1"/>
    </source>
</evidence>
<dbReference type="Pfam" id="PF06985">
    <property type="entry name" value="HET"/>
    <property type="match status" value="1"/>
</dbReference>
<dbReference type="InterPro" id="IPR010730">
    <property type="entry name" value="HET"/>
</dbReference>
<keyword evidence="3" id="KW-1185">Reference proteome</keyword>
<organism evidence="2 3">
    <name type="scientific">Bimuria novae-zelandiae CBS 107.79</name>
    <dbReference type="NCBI Taxonomy" id="1447943"/>
    <lineage>
        <taxon>Eukaryota</taxon>
        <taxon>Fungi</taxon>
        <taxon>Dikarya</taxon>
        <taxon>Ascomycota</taxon>
        <taxon>Pezizomycotina</taxon>
        <taxon>Dothideomycetes</taxon>
        <taxon>Pleosporomycetidae</taxon>
        <taxon>Pleosporales</taxon>
        <taxon>Massarineae</taxon>
        <taxon>Didymosphaeriaceae</taxon>
        <taxon>Bimuria</taxon>
    </lineage>
</organism>
<dbReference type="PANTHER" id="PTHR33112:SF9">
    <property type="entry name" value="HETEROKARYON INCOMPATIBILITY DOMAIN-CONTAINING PROTEIN"/>
    <property type="match status" value="1"/>
</dbReference>
<dbReference type="AlphaFoldDB" id="A0A6A5VL94"/>
<dbReference type="Proteomes" id="UP000800036">
    <property type="component" value="Unassembled WGS sequence"/>
</dbReference>
<dbReference type="OrthoDB" id="3486565at2759"/>
<evidence type="ECO:0000313" key="3">
    <source>
        <dbReference type="Proteomes" id="UP000800036"/>
    </source>
</evidence>
<gene>
    <name evidence="2" type="ORF">BU23DRAFT_67443</name>
</gene>
<protein>
    <submittedName>
        <fullName evidence="2">HET-domain-containing protein</fullName>
    </submittedName>
</protein>
<name>A0A6A5VL94_9PLEO</name>